<organism evidence="1 2">
    <name type="scientific">Microbacterium murale</name>
    <dbReference type="NCBI Taxonomy" id="1081040"/>
    <lineage>
        <taxon>Bacteria</taxon>
        <taxon>Bacillati</taxon>
        <taxon>Actinomycetota</taxon>
        <taxon>Actinomycetes</taxon>
        <taxon>Micrococcales</taxon>
        <taxon>Microbacteriaceae</taxon>
        <taxon>Microbacterium</taxon>
    </lineage>
</organism>
<dbReference type="Proteomes" id="UP001239085">
    <property type="component" value="Unassembled WGS sequence"/>
</dbReference>
<dbReference type="RefSeq" id="WP_307363901.1">
    <property type="nucleotide sequence ID" value="NZ_JAUSXK010000001.1"/>
</dbReference>
<gene>
    <name evidence="1" type="ORF">QFZ46_003700</name>
</gene>
<proteinExistence type="predicted"/>
<protein>
    <submittedName>
        <fullName evidence="1">Uncharacterized protein</fullName>
    </submittedName>
</protein>
<reference evidence="1 2" key="1">
    <citation type="submission" date="2023-07" db="EMBL/GenBank/DDBJ databases">
        <title>Comparative genomics of wheat-associated soil bacteria to identify genetic determinants of phenazine resistance.</title>
        <authorList>
            <person name="Mouncey N."/>
        </authorList>
    </citation>
    <scope>NUCLEOTIDE SEQUENCE [LARGE SCALE GENOMIC DNA]</scope>
    <source>
        <strain evidence="1 2">W2I7</strain>
    </source>
</reference>
<evidence type="ECO:0000313" key="1">
    <source>
        <dbReference type="EMBL" id="MDQ0645540.1"/>
    </source>
</evidence>
<accession>A0ABU0PDX8</accession>
<comment type="caution">
    <text evidence="1">The sequence shown here is derived from an EMBL/GenBank/DDBJ whole genome shotgun (WGS) entry which is preliminary data.</text>
</comment>
<keyword evidence="2" id="KW-1185">Reference proteome</keyword>
<dbReference type="EMBL" id="JAUSXK010000001">
    <property type="protein sequence ID" value="MDQ0645540.1"/>
    <property type="molecule type" value="Genomic_DNA"/>
</dbReference>
<sequence length="79" mass="8462">MSAAVESWPGPVLEDLQRVAGGRADIVAMEAGSWAGVYEDENTLTLARALLEIPGAPDWVKLGQERRAAGRHSTEGFAR</sequence>
<name>A0ABU0PDX8_9MICO</name>
<evidence type="ECO:0000313" key="2">
    <source>
        <dbReference type="Proteomes" id="UP001239085"/>
    </source>
</evidence>